<dbReference type="InterPro" id="IPR029016">
    <property type="entry name" value="GAF-like_dom_sf"/>
</dbReference>
<reference evidence="7" key="1">
    <citation type="submission" date="2016-08" db="EMBL/GenBank/DDBJ databases">
        <authorList>
            <person name="Varghese N."/>
            <person name="Submissions Spin"/>
        </authorList>
    </citation>
    <scope>NUCLEOTIDE SEQUENCE [LARGE SCALE GENOMIC DNA]</scope>
    <source>
        <strain evidence="7">HAMBI 2975</strain>
    </source>
</reference>
<dbReference type="InterPro" id="IPR005471">
    <property type="entry name" value="Tscrpt_reg_IclR_N"/>
</dbReference>
<evidence type="ECO:0000259" key="5">
    <source>
        <dbReference type="PROSITE" id="PS51078"/>
    </source>
</evidence>
<accession>A0A1C3X3G4</accession>
<proteinExistence type="predicted"/>
<keyword evidence="1" id="KW-0805">Transcription regulation</keyword>
<dbReference type="Proteomes" id="UP000199101">
    <property type="component" value="Unassembled WGS sequence"/>
</dbReference>
<evidence type="ECO:0000256" key="2">
    <source>
        <dbReference type="ARBA" id="ARBA00023125"/>
    </source>
</evidence>
<dbReference type="GO" id="GO:0003700">
    <property type="term" value="F:DNA-binding transcription factor activity"/>
    <property type="evidence" value="ECO:0007669"/>
    <property type="project" value="TreeGrafter"/>
</dbReference>
<gene>
    <name evidence="6" type="ORF">GA0061103_0002</name>
</gene>
<sequence length="269" mass="28786">MSDKIQARNGLDARGVQSVEVGLGILLPFLEATEPLKLREVAERAGVPPTKAHAYLVSFRRMGLVEQDEASGRYRLGPYSLLLAIGRMRSFNAMKAAATAVEALSEETGLTVAVSVWGSFGPTVVQIRKGIDQNYINTNVGTVYSVSGTAAGMVFAANMPEATIKAAIRAEMREGGKTLRVGKTRAYADIVDEIEEVKSQGFATIFPRPVPGIAAVGAPVIDHTGQVQMAVTLIGPETHLDIDPNGPTVKKLLAVTRRLSFEHGHVPLR</sequence>
<evidence type="ECO:0000259" key="4">
    <source>
        <dbReference type="PROSITE" id="PS51077"/>
    </source>
</evidence>
<dbReference type="Pfam" id="PF01614">
    <property type="entry name" value="IclR_C"/>
    <property type="match status" value="1"/>
</dbReference>
<dbReference type="InterPro" id="IPR036388">
    <property type="entry name" value="WH-like_DNA-bd_sf"/>
</dbReference>
<dbReference type="SUPFAM" id="SSF55781">
    <property type="entry name" value="GAF domain-like"/>
    <property type="match status" value="1"/>
</dbReference>
<dbReference type="AlphaFoldDB" id="A0A1C3X3G4"/>
<dbReference type="SUPFAM" id="SSF46785">
    <property type="entry name" value="Winged helix' DNA-binding domain"/>
    <property type="match status" value="1"/>
</dbReference>
<dbReference type="PROSITE" id="PS51078">
    <property type="entry name" value="ICLR_ED"/>
    <property type="match status" value="1"/>
</dbReference>
<feature type="domain" description="HTH iclR-type" evidence="4">
    <location>
        <begin position="16"/>
        <end position="78"/>
    </location>
</feature>
<evidence type="ECO:0000256" key="1">
    <source>
        <dbReference type="ARBA" id="ARBA00023015"/>
    </source>
</evidence>
<dbReference type="InterPro" id="IPR036390">
    <property type="entry name" value="WH_DNA-bd_sf"/>
</dbReference>
<dbReference type="Gene3D" id="1.10.10.10">
    <property type="entry name" value="Winged helix-like DNA-binding domain superfamily/Winged helix DNA-binding domain"/>
    <property type="match status" value="1"/>
</dbReference>
<dbReference type="PROSITE" id="PS51077">
    <property type="entry name" value="HTH_ICLR"/>
    <property type="match status" value="1"/>
</dbReference>
<dbReference type="EMBL" id="FMAG01000010">
    <property type="protein sequence ID" value="SCB46769.1"/>
    <property type="molecule type" value="Genomic_DNA"/>
</dbReference>
<name>A0A1C3X3G4_9HYPH</name>
<keyword evidence="3" id="KW-0804">Transcription</keyword>
<evidence type="ECO:0000256" key="3">
    <source>
        <dbReference type="ARBA" id="ARBA00023163"/>
    </source>
</evidence>
<dbReference type="SMART" id="SM00346">
    <property type="entry name" value="HTH_ICLR"/>
    <property type="match status" value="1"/>
</dbReference>
<keyword evidence="2" id="KW-0238">DNA-binding</keyword>
<keyword evidence="7" id="KW-1185">Reference proteome</keyword>
<protein>
    <submittedName>
        <fullName evidence="6">Transcriptional regulator, IclR family</fullName>
    </submittedName>
</protein>
<feature type="domain" description="IclR-ED" evidence="5">
    <location>
        <begin position="79"/>
        <end position="265"/>
    </location>
</feature>
<evidence type="ECO:0000313" key="7">
    <source>
        <dbReference type="Proteomes" id="UP000199101"/>
    </source>
</evidence>
<dbReference type="PANTHER" id="PTHR30136">
    <property type="entry name" value="HELIX-TURN-HELIX TRANSCRIPTIONAL REGULATOR, ICLR FAMILY"/>
    <property type="match status" value="1"/>
</dbReference>
<evidence type="ECO:0000313" key="6">
    <source>
        <dbReference type="EMBL" id="SCB46769.1"/>
    </source>
</evidence>
<dbReference type="GO" id="GO:0003677">
    <property type="term" value="F:DNA binding"/>
    <property type="evidence" value="ECO:0007669"/>
    <property type="project" value="UniProtKB-KW"/>
</dbReference>
<dbReference type="Pfam" id="PF09339">
    <property type="entry name" value="HTH_IclR"/>
    <property type="match status" value="1"/>
</dbReference>
<dbReference type="InterPro" id="IPR014757">
    <property type="entry name" value="Tscrpt_reg_IclR_C"/>
</dbReference>
<dbReference type="InterPro" id="IPR050707">
    <property type="entry name" value="HTH_MetabolicPath_Reg"/>
</dbReference>
<dbReference type="GO" id="GO:0045892">
    <property type="term" value="P:negative regulation of DNA-templated transcription"/>
    <property type="evidence" value="ECO:0007669"/>
    <property type="project" value="TreeGrafter"/>
</dbReference>
<dbReference type="RefSeq" id="WP_092717929.1">
    <property type="nucleotide sequence ID" value="NZ_FMAG01000010.1"/>
</dbReference>
<dbReference type="STRING" id="410764.GA0061103_0002"/>
<dbReference type="Gene3D" id="3.30.450.40">
    <property type="match status" value="1"/>
</dbReference>
<dbReference type="PANTHER" id="PTHR30136:SF8">
    <property type="entry name" value="TRANSCRIPTIONAL REGULATORY PROTEIN"/>
    <property type="match status" value="1"/>
</dbReference>
<dbReference type="OrthoDB" id="6811967at2"/>
<organism evidence="6 7">
    <name type="scientific">Rhizobium multihospitium</name>
    <dbReference type="NCBI Taxonomy" id="410764"/>
    <lineage>
        <taxon>Bacteria</taxon>
        <taxon>Pseudomonadati</taxon>
        <taxon>Pseudomonadota</taxon>
        <taxon>Alphaproteobacteria</taxon>
        <taxon>Hyphomicrobiales</taxon>
        <taxon>Rhizobiaceae</taxon>
        <taxon>Rhizobium/Agrobacterium group</taxon>
        <taxon>Rhizobium</taxon>
    </lineage>
</organism>